<dbReference type="CDD" id="cd00761">
    <property type="entry name" value="Glyco_tranf_GTA_type"/>
    <property type="match status" value="1"/>
</dbReference>
<dbReference type="Pfam" id="PF00535">
    <property type="entry name" value="Glycos_transf_2"/>
    <property type="match status" value="1"/>
</dbReference>
<reference evidence="3 4" key="1">
    <citation type="submission" date="2018-07" db="EMBL/GenBank/DDBJ databases">
        <title>Genomic Encyclopedia of Type Strains, Phase III (KMG-III): the genomes of soil and plant-associated and newly described type strains.</title>
        <authorList>
            <person name="Whitman W."/>
        </authorList>
    </citation>
    <scope>NUCLEOTIDE SEQUENCE [LARGE SCALE GENOMIC DNA]</scope>
    <source>
        <strain evidence="3 4">CECT 8236</strain>
    </source>
</reference>
<evidence type="ECO:0000313" key="4">
    <source>
        <dbReference type="Proteomes" id="UP000256869"/>
    </source>
</evidence>
<organism evidence="3 4">
    <name type="scientific">Cohnella lupini</name>
    <dbReference type="NCBI Taxonomy" id="1294267"/>
    <lineage>
        <taxon>Bacteria</taxon>
        <taxon>Bacillati</taxon>
        <taxon>Bacillota</taxon>
        <taxon>Bacilli</taxon>
        <taxon>Bacillales</taxon>
        <taxon>Paenibacillaceae</taxon>
        <taxon>Cohnella</taxon>
    </lineage>
</organism>
<keyword evidence="3" id="KW-0808">Transferase</keyword>
<dbReference type="AlphaFoldDB" id="A0A3D9HTP2"/>
<dbReference type="PANTHER" id="PTHR22916:SF3">
    <property type="entry name" value="UDP-GLCNAC:BETAGAL BETA-1,3-N-ACETYLGLUCOSAMINYLTRANSFERASE-LIKE PROTEIN 1"/>
    <property type="match status" value="1"/>
</dbReference>
<comment type="similarity">
    <text evidence="1">Belongs to the glycosyltransferase 2 family.</text>
</comment>
<protein>
    <submittedName>
        <fullName evidence="3">Glycosyl transferase family 2</fullName>
    </submittedName>
</protein>
<comment type="caution">
    <text evidence="3">The sequence shown here is derived from an EMBL/GenBank/DDBJ whole genome shotgun (WGS) entry which is preliminary data.</text>
</comment>
<gene>
    <name evidence="3" type="ORF">DFP95_12915</name>
</gene>
<dbReference type="InterPro" id="IPR029044">
    <property type="entry name" value="Nucleotide-diphossugar_trans"/>
</dbReference>
<sequence>MIPFYNDPYIREALGSALAQTYEPIEILVVNDGSDRETEHLQQFDGRISVLNKRNGGTASALNAGFRGARGKYVAWLSSDDRFRPDKIEKQLRFMNESGYSISHTAFWRMNGYGEVDKQPIALHDRSMLHFYRSLLVSNTVNGCTVMMTRALFDRMGGFNELLPFTHDYDLWMRIVLSGFPIGYLNEPLTEYRIHPGMGTLRHQKEIQQEIASIQEIYSQRMQHLLSALQPN</sequence>
<dbReference type="GO" id="GO:0016758">
    <property type="term" value="F:hexosyltransferase activity"/>
    <property type="evidence" value="ECO:0007669"/>
    <property type="project" value="UniProtKB-ARBA"/>
</dbReference>
<dbReference type="Proteomes" id="UP000256869">
    <property type="component" value="Unassembled WGS sequence"/>
</dbReference>
<keyword evidence="4" id="KW-1185">Reference proteome</keyword>
<proteinExistence type="inferred from homology"/>
<evidence type="ECO:0000256" key="1">
    <source>
        <dbReference type="ARBA" id="ARBA00006739"/>
    </source>
</evidence>
<feature type="domain" description="Glycosyltransferase 2-like" evidence="2">
    <location>
        <begin position="2"/>
        <end position="147"/>
    </location>
</feature>
<dbReference type="SUPFAM" id="SSF53448">
    <property type="entry name" value="Nucleotide-diphospho-sugar transferases"/>
    <property type="match status" value="1"/>
</dbReference>
<evidence type="ECO:0000313" key="3">
    <source>
        <dbReference type="EMBL" id="RED52883.1"/>
    </source>
</evidence>
<accession>A0A3D9HTP2</accession>
<dbReference type="Gene3D" id="3.90.550.10">
    <property type="entry name" value="Spore Coat Polysaccharide Biosynthesis Protein SpsA, Chain A"/>
    <property type="match status" value="1"/>
</dbReference>
<dbReference type="EMBL" id="QRDY01000029">
    <property type="protein sequence ID" value="RED52883.1"/>
    <property type="molecule type" value="Genomic_DNA"/>
</dbReference>
<dbReference type="InterPro" id="IPR001173">
    <property type="entry name" value="Glyco_trans_2-like"/>
</dbReference>
<dbReference type="PANTHER" id="PTHR22916">
    <property type="entry name" value="GLYCOSYLTRANSFERASE"/>
    <property type="match status" value="1"/>
</dbReference>
<name>A0A3D9HTP2_9BACL</name>
<evidence type="ECO:0000259" key="2">
    <source>
        <dbReference type="Pfam" id="PF00535"/>
    </source>
</evidence>